<evidence type="ECO:0000313" key="2">
    <source>
        <dbReference type="Proteomes" id="UP001189122"/>
    </source>
</evidence>
<accession>A0ABN7EDK0</accession>
<reference evidence="2" key="1">
    <citation type="journal article" date="2020" name="Sci. Rep.">
        <title>Chromosome-scale genome assembly for the duckweed Spirodela intermedia, integrating cytogenetic maps, PacBio and Oxford Nanopore libraries.</title>
        <authorList>
            <person name="Hoang P.T.N."/>
            <person name="Fiebig A."/>
            <person name="Novak P."/>
            <person name="Macas J."/>
            <person name="Cao H.X."/>
            <person name="Stepanenko A."/>
            <person name="Chen G."/>
            <person name="Borisjuk N."/>
            <person name="Scholz U."/>
            <person name="Schubert I."/>
        </authorList>
    </citation>
    <scope>NUCLEOTIDE SEQUENCE [LARGE SCALE GENOMIC DNA]</scope>
</reference>
<proteinExistence type="predicted"/>
<gene>
    <name evidence="1" type="ORF">SI7747_UN022029</name>
</gene>
<dbReference type="EMBL" id="CACRZD030000388">
    <property type="protein sequence ID" value="CAA6675687.1"/>
    <property type="molecule type" value="Genomic_DNA"/>
</dbReference>
<protein>
    <submittedName>
        <fullName evidence="1">Uncharacterized protein</fullName>
    </submittedName>
</protein>
<keyword evidence="2" id="KW-1185">Reference proteome</keyword>
<sequence length="49" mass="5670">MFPHVIFSCIQISSYNPSTGILDQCNGGRHRQRSLQPRFCGLCRSWRKS</sequence>
<evidence type="ECO:0000313" key="1">
    <source>
        <dbReference type="EMBL" id="CAA6675687.1"/>
    </source>
</evidence>
<dbReference type="Proteomes" id="UP001189122">
    <property type="component" value="Unassembled WGS sequence"/>
</dbReference>
<organism evidence="1 2">
    <name type="scientific">Spirodela intermedia</name>
    <name type="common">Intermediate duckweed</name>
    <dbReference type="NCBI Taxonomy" id="51605"/>
    <lineage>
        <taxon>Eukaryota</taxon>
        <taxon>Viridiplantae</taxon>
        <taxon>Streptophyta</taxon>
        <taxon>Embryophyta</taxon>
        <taxon>Tracheophyta</taxon>
        <taxon>Spermatophyta</taxon>
        <taxon>Magnoliopsida</taxon>
        <taxon>Liliopsida</taxon>
        <taxon>Araceae</taxon>
        <taxon>Lemnoideae</taxon>
        <taxon>Spirodela</taxon>
    </lineage>
</organism>
<comment type="caution">
    <text evidence="1">The sequence shown here is derived from an EMBL/GenBank/DDBJ whole genome shotgun (WGS) entry which is preliminary data.</text>
</comment>
<name>A0ABN7EDK0_SPIIN</name>